<dbReference type="PROSITE" id="PS50977">
    <property type="entry name" value="HTH_TETR_2"/>
    <property type="match status" value="1"/>
</dbReference>
<dbReference type="EMBL" id="FNOP01000007">
    <property type="protein sequence ID" value="SDW84148.1"/>
    <property type="molecule type" value="Genomic_DNA"/>
</dbReference>
<feature type="DNA-binding region" description="H-T-H motif" evidence="2">
    <location>
        <begin position="30"/>
        <end position="49"/>
    </location>
</feature>
<reference evidence="4 5" key="1">
    <citation type="submission" date="2016-10" db="EMBL/GenBank/DDBJ databases">
        <authorList>
            <person name="Varghese N."/>
            <person name="Submissions S."/>
        </authorList>
    </citation>
    <scope>NUCLEOTIDE SEQUENCE [LARGE SCALE GENOMIC DNA]</scope>
    <source>
        <strain evidence="4 5">WCC6</strain>
    </source>
</reference>
<dbReference type="GO" id="GO:0003677">
    <property type="term" value="F:DNA binding"/>
    <property type="evidence" value="ECO:0007669"/>
    <property type="project" value="UniProtKB-UniRule"/>
</dbReference>
<dbReference type="InterPro" id="IPR001647">
    <property type="entry name" value="HTH_TetR"/>
</dbReference>
<dbReference type="AlphaFoldDB" id="A0A1H2WUH3"/>
<comment type="caution">
    <text evidence="4">The sequence shown here is derived from an EMBL/GenBank/DDBJ whole genome shotgun (WGS) entry which is preliminary data.</text>
</comment>
<gene>
    <name evidence="4" type="ORF">SAMN05216495_10715</name>
</gene>
<name>A0A1H2WUH3_ACIFE</name>
<dbReference type="SUPFAM" id="SSF46689">
    <property type="entry name" value="Homeodomain-like"/>
    <property type="match status" value="1"/>
</dbReference>
<dbReference type="GeneID" id="78335729"/>
<dbReference type="RefSeq" id="WP_012939359.1">
    <property type="nucleotide sequence ID" value="NZ_CALAKB010000014.1"/>
</dbReference>
<dbReference type="Proteomes" id="UP000182379">
    <property type="component" value="Unassembled WGS sequence"/>
</dbReference>
<dbReference type="InterPro" id="IPR036271">
    <property type="entry name" value="Tet_transcr_reg_TetR-rel_C_sf"/>
</dbReference>
<dbReference type="Gene3D" id="1.10.10.60">
    <property type="entry name" value="Homeodomain-like"/>
    <property type="match status" value="1"/>
</dbReference>
<dbReference type="PRINTS" id="PR00455">
    <property type="entry name" value="HTHTETR"/>
</dbReference>
<dbReference type="InterPro" id="IPR050624">
    <property type="entry name" value="HTH-type_Tx_Regulator"/>
</dbReference>
<dbReference type="OMA" id="ITEMLFL"/>
<dbReference type="InterPro" id="IPR009057">
    <property type="entry name" value="Homeodomain-like_sf"/>
</dbReference>
<feature type="domain" description="HTH tetR-type" evidence="3">
    <location>
        <begin position="7"/>
        <end position="67"/>
    </location>
</feature>
<evidence type="ECO:0000313" key="5">
    <source>
        <dbReference type="Proteomes" id="UP000182379"/>
    </source>
</evidence>
<evidence type="ECO:0000256" key="1">
    <source>
        <dbReference type="ARBA" id="ARBA00023125"/>
    </source>
</evidence>
<evidence type="ECO:0000313" key="4">
    <source>
        <dbReference type="EMBL" id="SDW84148.1"/>
    </source>
</evidence>
<protein>
    <submittedName>
        <fullName evidence="4">Transcriptional regulator, TetR family</fullName>
    </submittedName>
</protein>
<organism evidence="4 5">
    <name type="scientific">Acidaminococcus fermentans</name>
    <dbReference type="NCBI Taxonomy" id="905"/>
    <lineage>
        <taxon>Bacteria</taxon>
        <taxon>Bacillati</taxon>
        <taxon>Bacillota</taxon>
        <taxon>Negativicutes</taxon>
        <taxon>Acidaminococcales</taxon>
        <taxon>Acidaminococcaceae</taxon>
        <taxon>Acidaminococcus</taxon>
    </lineage>
</organism>
<sequence>MHRRNSEETMQRLIDAGAELFDKKGYHNVSIKEIGRLAGCNSALISYHFGSKQALYQAIIESQLEVLHQLEDGIEKEEKMPLQRLKQYLHAILKSQLDPRRHMIILYQELLTPSGLLDQDSWHKLTQMGNYVESLLIQSVEQGQLKAPVQDDDYAYVTFILTAITEMLFLVKDRPLSLNPENQPLEQLLDRLIGFVLRALMP</sequence>
<dbReference type="PANTHER" id="PTHR43479:SF11">
    <property type="entry name" value="ACREF_ENVCD OPERON REPRESSOR-RELATED"/>
    <property type="match status" value="1"/>
</dbReference>
<accession>A0A1H2WUH3</accession>
<dbReference type="Gene3D" id="1.10.357.10">
    <property type="entry name" value="Tetracycline Repressor, domain 2"/>
    <property type="match status" value="1"/>
</dbReference>
<keyword evidence="1 2" id="KW-0238">DNA-binding</keyword>
<dbReference type="Pfam" id="PF00440">
    <property type="entry name" value="TetR_N"/>
    <property type="match status" value="1"/>
</dbReference>
<dbReference type="SUPFAM" id="SSF48498">
    <property type="entry name" value="Tetracyclin repressor-like, C-terminal domain"/>
    <property type="match status" value="1"/>
</dbReference>
<evidence type="ECO:0000256" key="2">
    <source>
        <dbReference type="PROSITE-ProRule" id="PRU00335"/>
    </source>
</evidence>
<dbReference type="PANTHER" id="PTHR43479">
    <property type="entry name" value="ACREF/ENVCD OPERON REPRESSOR-RELATED"/>
    <property type="match status" value="1"/>
</dbReference>
<evidence type="ECO:0000259" key="3">
    <source>
        <dbReference type="PROSITE" id="PS50977"/>
    </source>
</evidence>
<proteinExistence type="predicted"/>